<dbReference type="SMART" id="SM00220">
    <property type="entry name" value="S_TKc"/>
    <property type="match status" value="1"/>
</dbReference>
<protein>
    <recommendedName>
        <fullName evidence="2">cyclin-dependent kinase</fullName>
        <ecNumber evidence="2">2.7.11.22</ecNumber>
    </recommendedName>
</protein>
<dbReference type="GO" id="GO:0005737">
    <property type="term" value="C:cytoplasm"/>
    <property type="evidence" value="ECO:0007669"/>
    <property type="project" value="TreeGrafter"/>
</dbReference>
<dbReference type="Pfam" id="PF00069">
    <property type="entry name" value="Pkinase"/>
    <property type="match status" value="1"/>
</dbReference>
<evidence type="ECO:0000256" key="6">
    <source>
        <dbReference type="ARBA" id="ARBA00048367"/>
    </source>
</evidence>
<dbReference type="GO" id="GO:0010468">
    <property type="term" value="P:regulation of gene expression"/>
    <property type="evidence" value="ECO:0007669"/>
    <property type="project" value="TreeGrafter"/>
</dbReference>
<dbReference type="InterPro" id="IPR011009">
    <property type="entry name" value="Kinase-like_dom_sf"/>
</dbReference>
<evidence type="ECO:0000313" key="8">
    <source>
        <dbReference type="EMBL" id="KAH0558506.1"/>
    </source>
</evidence>
<comment type="caution">
    <text evidence="8">The sequence shown here is derived from an EMBL/GenBank/DDBJ whole genome shotgun (WGS) entry which is preliminary data.</text>
</comment>
<dbReference type="GO" id="GO:0005634">
    <property type="term" value="C:nucleus"/>
    <property type="evidence" value="ECO:0007669"/>
    <property type="project" value="TreeGrafter"/>
</dbReference>
<comment type="catalytic activity">
    <reaction evidence="6">
        <text>L-seryl-[protein] + ATP = O-phospho-L-seryl-[protein] + ADP + H(+)</text>
        <dbReference type="Rhea" id="RHEA:17989"/>
        <dbReference type="Rhea" id="RHEA-COMP:9863"/>
        <dbReference type="Rhea" id="RHEA-COMP:11604"/>
        <dbReference type="ChEBI" id="CHEBI:15378"/>
        <dbReference type="ChEBI" id="CHEBI:29999"/>
        <dbReference type="ChEBI" id="CHEBI:30616"/>
        <dbReference type="ChEBI" id="CHEBI:83421"/>
        <dbReference type="ChEBI" id="CHEBI:456216"/>
        <dbReference type="EC" id="2.7.11.22"/>
    </reaction>
</comment>
<dbReference type="GO" id="GO:0000082">
    <property type="term" value="P:G1/S transition of mitotic cell cycle"/>
    <property type="evidence" value="ECO:0007669"/>
    <property type="project" value="TreeGrafter"/>
</dbReference>
<dbReference type="PROSITE" id="PS50011">
    <property type="entry name" value="PROTEIN_KINASE_DOM"/>
    <property type="match status" value="1"/>
</dbReference>
<dbReference type="InterPro" id="IPR008271">
    <property type="entry name" value="Ser/Thr_kinase_AS"/>
</dbReference>
<sequence>MASRSKFFRQTVHNRQDAKFKLHGVEKPPIQEQYDHICHELLSKLQSGTQSSADKEDREGSDEPFLDGITLGKYAHAVHHSDGIFSTVYKARPAPPSGANVGPKYVALKVTVPGVMSPPHDSVREARILTEAASPHVISLLETFRLPGGKFIMVFPFMPLDLEQLLKGERLTTPQLKSHLTDLFRALEHLHTIGIIHRDIKPSNILLASESGPARLADFGIAWSPNDNASEPPLCKITDVGTTSYRPPELLFGFAGYSSALDMWAAGCVVAEALTVKNEPLFDAGPLGSELALISSIFRSLGTPNLENWPEAAIFPDWGKIEFHRFPARGWEQLLPTAQAEARDLALAHPFLNPTIAIE</sequence>
<evidence type="ECO:0000313" key="9">
    <source>
        <dbReference type="Proteomes" id="UP000750711"/>
    </source>
</evidence>
<evidence type="ECO:0000259" key="7">
    <source>
        <dbReference type="PROSITE" id="PS50011"/>
    </source>
</evidence>
<feature type="domain" description="Protein kinase" evidence="7">
    <location>
        <begin position="74"/>
        <end position="352"/>
    </location>
</feature>
<evidence type="ECO:0000256" key="1">
    <source>
        <dbReference type="ARBA" id="ARBA00006485"/>
    </source>
</evidence>
<dbReference type="GO" id="GO:0004693">
    <property type="term" value="F:cyclin-dependent protein serine/threonine kinase activity"/>
    <property type="evidence" value="ECO:0007669"/>
    <property type="project" value="UniProtKB-EC"/>
</dbReference>
<keyword evidence="3" id="KW-0547">Nucleotide-binding</keyword>
<dbReference type="Proteomes" id="UP000750711">
    <property type="component" value="Unassembled WGS sequence"/>
</dbReference>
<dbReference type="EMBL" id="JAGHQM010000825">
    <property type="protein sequence ID" value="KAH0558506.1"/>
    <property type="molecule type" value="Genomic_DNA"/>
</dbReference>
<dbReference type="PROSITE" id="PS00108">
    <property type="entry name" value="PROTEIN_KINASE_ST"/>
    <property type="match status" value="1"/>
</dbReference>
<keyword evidence="9" id="KW-1185">Reference proteome</keyword>
<name>A0A9P8LAF3_9PEZI</name>
<dbReference type="GO" id="GO:0010389">
    <property type="term" value="P:regulation of G2/M transition of mitotic cell cycle"/>
    <property type="evidence" value="ECO:0007669"/>
    <property type="project" value="TreeGrafter"/>
</dbReference>
<dbReference type="GO" id="GO:0000307">
    <property type="term" value="C:cyclin-dependent protein kinase holoenzyme complex"/>
    <property type="evidence" value="ECO:0007669"/>
    <property type="project" value="TreeGrafter"/>
</dbReference>
<evidence type="ECO:0000256" key="5">
    <source>
        <dbReference type="ARBA" id="ARBA00047811"/>
    </source>
</evidence>
<dbReference type="AlphaFoldDB" id="A0A9P8LAF3"/>
<evidence type="ECO:0000256" key="4">
    <source>
        <dbReference type="ARBA" id="ARBA00022840"/>
    </source>
</evidence>
<dbReference type="PANTHER" id="PTHR24056:SF576">
    <property type="entry name" value="SERINE_THREONINE-PROTEIN KINASE CSK1"/>
    <property type="match status" value="1"/>
</dbReference>
<dbReference type="InterPro" id="IPR000719">
    <property type="entry name" value="Prot_kinase_dom"/>
</dbReference>
<gene>
    <name evidence="8" type="ORF">GP486_004833</name>
</gene>
<accession>A0A9P8LAF3</accession>
<dbReference type="SUPFAM" id="SSF56112">
    <property type="entry name" value="Protein kinase-like (PK-like)"/>
    <property type="match status" value="1"/>
</dbReference>
<organism evidence="8 9">
    <name type="scientific">Trichoglossum hirsutum</name>
    <dbReference type="NCBI Taxonomy" id="265104"/>
    <lineage>
        <taxon>Eukaryota</taxon>
        <taxon>Fungi</taxon>
        <taxon>Dikarya</taxon>
        <taxon>Ascomycota</taxon>
        <taxon>Pezizomycotina</taxon>
        <taxon>Geoglossomycetes</taxon>
        <taxon>Geoglossales</taxon>
        <taxon>Geoglossaceae</taxon>
        <taxon>Trichoglossum</taxon>
    </lineage>
</organism>
<dbReference type="EC" id="2.7.11.22" evidence="2"/>
<dbReference type="Gene3D" id="3.30.200.20">
    <property type="entry name" value="Phosphorylase Kinase, domain 1"/>
    <property type="match status" value="1"/>
</dbReference>
<evidence type="ECO:0000256" key="3">
    <source>
        <dbReference type="ARBA" id="ARBA00022741"/>
    </source>
</evidence>
<keyword evidence="4" id="KW-0067">ATP-binding</keyword>
<reference evidence="8" key="1">
    <citation type="submission" date="2021-03" db="EMBL/GenBank/DDBJ databases">
        <title>Comparative genomics and phylogenomic investigation of the class Geoglossomycetes provide insights into ecological specialization and systematics.</title>
        <authorList>
            <person name="Melie T."/>
            <person name="Pirro S."/>
            <person name="Miller A.N."/>
            <person name="Quandt A."/>
        </authorList>
    </citation>
    <scope>NUCLEOTIDE SEQUENCE</scope>
    <source>
        <strain evidence="8">CAQ_001_2017</strain>
    </source>
</reference>
<dbReference type="PANTHER" id="PTHR24056">
    <property type="entry name" value="CELL DIVISION PROTEIN KINASE"/>
    <property type="match status" value="1"/>
</dbReference>
<dbReference type="GO" id="GO:0030332">
    <property type="term" value="F:cyclin binding"/>
    <property type="evidence" value="ECO:0007669"/>
    <property type="project" value="TreeGrafter"/>
</dbReference>
<dbReference type="GO" id="GO:0005524">
    <property type="term" value="F:ATP binding"/>
    <property type="evidence" value="ECO:0007669"/>
    <property type="project" value="UniProtKB-KW"/>
</dbReference>
<evidence type="ECO:0000256" key="2">
    <source>
        <dbReference type="ARBA" id="ARBA00012425"/>
    </source>
</evidence>
<proteinExistence type="inferred from homology"/>
<dbReference type="GO" id="GO:0007165">
    <property type="term" value="P:signal transduction"/>
    <property type="evidence" value="ECO:0007669"/>
    <property type="project" value="TreeGrafter"/>
</dbReference>
<comment type="catalytic activity">
    <reaction evidence="5">
        <text>L-threonyl-[protein] + ATP = O-phospho-L-threonyl-[protein] + ADP + H(+)</text>
        <dbReference type="Rhea" id="RHEA:46608"/>
        <dbReference type="Rhea" id="RHEA-COMP:11060"/>
        <dbReference type="Rhea" id="RHEA-COMP:11605"/>
        <dbReference type="ChEBI" id="CHEBI:15378"/>
        <dbReference type="ChEBI" id="CHEBI:30013"/>
        <dbReference type="ChEBI" id="CHEBI:30616"/>
        <dbReference type="ChEBI" id="CHEBI:61977"/>
        <dbReference type="ChEBI" id="CHEBI:456216"/>
        <dbReference type="EC" id="2.7.11.22"/>
    </reaction>
</comment>
<dbReference type="Gene3D" id="1.10.510.10">
    <property type="entry name" value="Transferase(Phosphotransferase) domain 1"/>
    <property type="match status" value="1"/>
</dbReference>
<dbReference type="InterPro" id="IPR050108">
    <property type="entry name" value="CDK"/>
</dbReference>
<comment type="similarity">
    <text evidence="1">Belongs to the protein kinase superfamily. CMGC Ser/Thr protein kinase family. CDC2/CDKX subfamily.</text>
</comment>